<dbReference type="STRING" id="1037660.A0A066VI12"/>
<dbReference type="AlphaFoldDB" id="A0A066VI12"/>
<dbReference type="GO" id="GO:0048188">
    <property type="term" value="C:Set1C/COMPASS complex"/>
    <property type="evidence" value="ECO:0007669"/>
    <property type="project" value="InterPro"/>
</dbReference>
<feature type="region of interest" description="Disordered" evidence="4">
    <location>
        <begin position="1"/>
        <end position="49"/>
    </location>
</feature>
<dbReference type="SMART" id="SM00449">
    <property type="entry name" value="SPRY"/>
    <property type="match status" value="1"/>
</dbReference>
<organism evidence="6 7">
    <name type="scientific">Tilletiaria anomala (strain ATCC 24038 / CBS 436.72 / UBC 951)</name>
    <dbReference type="NCBI Taxonomy" id="1037660"/>
    <lineage>
        <taxon>Eukaryota</taxon>
        <taxon>Fungi</taxon>
        <taxon>Dikarya</taxon>
        <taxon>Basidiomycota</taxon>
        <taxon>Ustilaginomycotina</taxon>
        <taxon>Exobasidiomycetes</taxon>
        <taxon>Georgefischeriales</taxon>
        <taxon>Tilletiariaceae</taxon>
        <taxon>Tilletiaria</taxon>
    </lineage>
</organism>
<dbReference type="HOGENOM" id="CLU_292897_0_0_1"/>
<dbReference type="OrthoDB" id="10266026at2759"/>
<dbReference type="Proteomes" id="UP000027361">
    <property type="component" value="Unassembled WGS sequence"/>
</dbReference>
<feature type="compositionally biased region" description="Basic residues" evidence="4">
    <location>
        <begin position="671"/>
        <end position="688"/>
    </location>
</feature>
<name>A0A066VI12_TILAU</name>
<evidence type="ECO:0000313" key="6">
    <source>
        <dbReference type="EMBL" id="KDN41151.1"/>
    </source>
</evidence>
<feature type="region of interest" description="Disordered" evidence="4">
    <location>
        <begin position="654"/>
        <end position="826"/>
    </location>
</feature>
<sequence>MQADAEAGPSSTRRVASPVHEHPLNGVPGMHSLPNGSPSRKGKRKADSLAATMAGATANCNGICATPAAQTLLAKQAPHLYESLNDHNAGETPLTSSAPSPARSDATTPSVLTEDQDVSDRQEGHGANAAEGKVRRANGFLTPPIPPISSRHKVPPDFRGPVPKVGDPEDFHPVPSVPLLPGSETLGTLPLMFPTNRSGWRYDAAAPASDRLPESVYKTIDILPRGVHWSWQDRSQWCYINSDASIVCADKGFRSARSNIGVREGCWFAEIEVLEPEKIDRGPNDISCKMKDGPHVRVGWGRREAPLNAPVGVDGYSYGFRDTTGDRVSIARPIPYGRPYGAGDVIGIYIKLPPLRKPNPEDPLDPANIRRKRVPIRYKGNLYFESLEYAPTKEMANLMDDSRRGIRKLDANGNISVVQPSDDEVAAARKRRLAPGQVDPEAIKREKLLASLRPLPTLEGSEIGFFVNGQSQGVAFQNLFDYRPLRKSEKADDEKNAKQRNRNNNRTVGLAVDGEDAEITSSASAKALLKSRENHFDDGSTGYFPFVSLFGGARVRINPGPDFKYPPPNDISASLRRALDRDGDPPLEAQSVSGTRTWRPLCERYDEWLKEQWQLDLEDEKREAESAAKRRVQLAKFLAKNPELVLLPSGLIAPRRQGSASPAPDELAKAPTRRTTKPLAMLRKKSKAKASSNKSAQDVAQARSPSDPARLSPLPNRHANGDKASATGTEEPAGKAEDPIFEDDFPLAQNPAREPRTSSGPPEVQSEAEAQPENQPEIQQAVQHSSPDDSHDTSIDPGDAMDVDRTSDQIMHGGKGRLDTPTTSRTASEDAMVNHMHDSAVTSTPSKLYRPTSGIYTPPERPTLKPEEQAVAMKRGFYLPPQHSHCVDGEQQQQLQAQQYHQQQQQKQPQPYHQQHYLLTADHEQSQQYHHHLHQQQLQPEQVNPAQLSPPLQQKARYGHFQEYQHPHQHHHPMIAHTRPTSPCASQAYHPPEPGQGHGLGENGAFGVNCMLNGVWHQNDAIHLVGPPNLFDSRLRVWE</sequence>
<proteinExistence type="inferred from homology"/>
<dbReference type="InterPro" id="IPR043136">
    <property type="entry name" value="B30.2/SPRY_sf"/>
</dbReference>
<feature type="region of interest" description="Disordered" evidence="4">
    <location>
        <begin position="840"/>
        <end position="865"/>
    </location>
</feature>
<reference evidence="6 7" key="1">
    <citation type="submission" date="2014-05" db="EMBL/GenBank/DDBJ databases">
        <title>Draft genome sequence of a rare smut relative, Tilletiaria anomala UBC 951.</title>
        <authorList>
            <consortium name="DOE Joint Genome Institute"/>
            <person name="Toome M."/>
            <person name="Kuo A."/>
            <person name="Henrissat B."/>
            <person name="Lipzen A."/>
            <person name="Tritt A."/>
            <person name="Yoshinaga Y."/>
            <person name="Zane M."/>
            <person name="Barry K."/>
            <person name="Grigoriev I.V."/>
            <person name="Spatafora J.W."/>
            <person name="Aimea M.C."/>
        </authorList>
    </citation>
    <scope>NUCLEOTIDE SEQUENCE [LARGE SCALE GENOMIC DNA]</scope>
    <source>
        <strain evidence="6 7">UBC 951</strain>
    </source>
</reference>
<feature type="compositionally biased region" description="Polar residues" evidence="4">
    <location>
        <begin position="93"/>
        <end position="113"/>
    </location>
</feature>
<dbReference type="PANTHER" id="PTHR10598">
    <property type="entry name" value="SET1/ASH2 HISTONE METHYLTRANSFERASE COMPLEX SUBUNIT ASH2"/>
    <property type="match status" value="1"/>
</dbReference>
<gene>
    <name evidence="6" type="ORF">K437DRAFT_258391</name>
</gene>
<feature type="compositionally biased region" description="Basic and acidic residues" evidence="4">
    <location>
        <begin position="487"/>
        <end position="497"/>
    </location>
</feature>
<feature type="domain" description="SPRY" evidence="5">
    <location>
        <begin position="264"/>
        <end position="563"/>
    </location>
</feature>
<comment type="similarity">
    <text evidence="3">Belongs to the cclA family.</text>
</comment>
<dbReference type="InterPro" id="IPR013320">
    <property type="entry name" value="ConA-like_dom_sf"/>
</dbReference>
<evidence type="ECO:0000313" key="7">
    <source>
        <dbReference type="Proteomes" id="UP000027361"/>
    </source>
</evidence>
<dbReference type="GeneID" id="25264967"/>
<dbReference type="Pfam" id="PF00622">
    <property type="entry name" value="SPRY"/>
    <property type="match status" value="1"/>
</dbReference>
<evidence type="ECO:0000256" key="3">
    <source>
        <dbReference type="ARBA" id="ARBA00038149"/>
    </source>
</evidence>
<dbReference type="RefSeq" id="XP_013241620.1">
    <property type="nucleotide sequence ID" value="XM_013386166.1"/>
</dbReference>
<evidence type="ECO:0000256" key="2">
    <source>
        <dbReference type="ARBA" id="ARBA00023242"/>
    </source>
</evidence>
<feature type="region of interest" description="Disordered" evidence="4">
    <location>
        <begin position="84"/>
        <end position="156"/>
    </location>
</feature>
<feature type="region of interest" description="Disordered" evidence="4">
    <location>
        <begin position="487"/>
        <end position="506"/>
    </location>
</feature>
<dbReference type="InterPro" id="IPR037353">
    <property type="entry name" value="ASH2"/>
</dbReference>
<comment type="caution">
    <text evidence="6">The sequence shown here is derived from an EMBL/GenBank/DDBJ whole genome shotgun (WGS) entry which is preliminary data.</text>
</comment>
<keyword evidence="7" id="KW-1185">Reference proteome</keyword>
<dbReference type="SUPFAM" id="SSF49899">
    <property type="entry name" value="Concanavalin A-like lectins/glucanases"/>
    <property type="match status" value="1"/>
</dbReference>
<feature type="compositionally biased region" description="Polar residues" evidence="4">
    <location>
        <begin position="772"/>
        <end position="785"/>
    </location>
</feature>
<dbReference type="Gene3D" id="2.60.120.920">
    <property type="match status" value="1"/>
</dbReference>
<dbReference type="InParanoid" id="A0A066VI12"/>
<comment type="subcellular location">
    <subcellularLocation>
        <location evidence="1">Nucleus</location>
    </subcellularLocation>
</comment>
<evidence type="ECO:0000256" key="1">
    <source>
        <dbReference type="ARBA" id="ARBA00004123"/>
    </source>
</evidence>
<dbReference type="GO" id="GO:0000976">
    <property type="term" value="F:transcription cis-regulatory region binding"/>
    <property type="evidence" value="ECO:0007669"/>
    <property type="project" value="TreeGrafter"/>
</dbReference>
<evidence type="ECO:0000259" key="5">
    <source>
        <dbReference type="SMART" id="SM00449"/>
    </source>
</evidence>
<dbReference type="PANTHER" id="PTHR10598:SF0">
    <property type="entry name" value="SET1_ASH2 HISTONE METHYLTRANSFERASE COMPLEX SUBUNIT ASH2"/>
    <property type="match status" value="1"/>
</dbReference>
<dbReference type="CDD" id="cd12872">
    <property type="entry name" value="SPRY_Ash2"/>
    <property type="match status" value="1"/>
</dbReference>
<feature type="compositionally biased region" description="Low complexity" evidence="4">
    <location>
        <begin position="891"/>
        <end position="912"/>
    </location>
</feature>
<accession>A0A066VI12</accession>
<protein>
    <recommendedName>
        <fullName evidence="5">SPRY domain-containing protein</fullName>
    </recommendedName>
</protein>
<dbReference type="InterPro" id="IPR003877">
    <property type="entry name" value="SPRY_dom"/>
</dbReference>
<keyword evidence="2" id="KW-0539">Nucleus</keyword>
<evidence type="ECO:0000256" key="4">
    <source>
        <dbReference type="SAM" id="MobiDB-lite"/>
    </source>
</evidence>
<dbReference type="EMBL" id="JMSN01000083">
    <property type="protein sequence ID" value="KDN41151.1"/>
    <property type="molecule type" value="Genomic_DNA"/>
</dbReference>
<feature type="region of interest" description="Disordered" evidence="4">
    <location>
        <begin position="881"/>
        <end position="912"/>
    </location>
</feature>